<dbReference type="InterPro" id="IPR005343">
    <property type="entry name" value="Noc2"/>
</dbReference>
<evidence type="ECO:0000313" key="6">
    <source>
        <dbReference type="Proteomes" id="UP000308365"/>
    </source>
</evidence>
<dbReference type="GO" id="GO:0000122">
    <property type="term" value="P:negative regulation of transcription by RNA polymerase II"/>
    <property type="evidence" value="ECO:0007669"/>
    <property type="project" value="TreeGrafter"/>
</dbReference>
<dbReference type="PANTHER" id="PTHR12687">
    <property type="entry name" value="NUCLEOLAR COMPLEX 2 AND RAD4-RELATED"/>
    <property type="match status" value="1"/>
</dbReference>
<protein>
    <submittedName>
        <fullName evidence="5">Uncharacterized protein</fullName>
    </submittedName>
</protein>
<proteinExistence type="inferred from homology"/>
<feature type="region of interest" description="Disordered" evidence="4">
    <location>
        <begin position="598"/>
        <end position="628"/>
    </location>
</feature>
<comment type="caution">
    <text evidence="5">The sequence shown here is derived from an EMBL/GenBank/DDBJ whole genome shotgun (WGS) entry which is preliminary data.</text>
</comment>
<dbReference type="GO" id="GO:0030691">
    <property type="term" value="C:Noc2p-Noc3p complex"/>
    <property type="evidence" value="ECO:0007669"/>
    <property type="project" value="TreeGrafter"/>
</dbReference>
<evidence type="ECO:0000256" key="2">
    <source>
        <dbReference type="ARBA" id="ARBA00005907"/>
    </source>
</evidence>
<feature type="non-terminal residue" evidence="5">
    <location>
        <position position="1"/>
    </location>
</feature>
<dbReference type="GO" id="GO:0042273">
    <property type="term" value="P:ribosomal large subunit biogenesis"/>
    <property type="evidence" value="ECO:0007669"/>
    <property type="project" value="TreeGrafter"/>
</dbReference>
<dbReference type="GO" id="GO:0030690">
    <property type="term" value="C:Noc1p-Noc2p complex"/>
    <property type="evidence" value="ECO:0007669"/>
    <property type="project" value="TreeGrafter"/>
</dbReference>
<dbReference type="GO" id="GO:0042393">
    <property type="term" value="F:histone binding"/>
    <property type="evidence" value="ECO:0007669"/>
    <property type="project" value="TreeGrafter"/>
</dbReference>
<comment type="subcellular location">
    <subcellularLocation>
        <location evidence="1">Nucleus</location>
    </subcellularLocation>
</comment>
<organism evidence="5 6">
    <name type="scientific">Monodon monoceros</name>
    <name type="common">Narwhal</name>
    <name type="synonym">Ceratodon monodon</name>
    <dbReference type="NCBI Taxonomy" id="40151"/>
    <lineage>
        <taxon>Eukaryota</taxon>
        <taxon>Metazoa</taxon>
        <taxon>Chordata</taxon>
        <taxon>Craniata</taxon>
        <taxon>Vertebrata</taxon>
        <taxon>Euteleostomi</taxon>
        <taxon>Mammalia</taxon>
        <taxon>Eutheria</taxon>
        <taxon>Laurasiatheria</taxon>
        <taxon>Artiodactyla</taxon>
        <taxon>Whippomorpha</taxon>
        <taxon>Cetacea</taxon>
        <taxon>Odontoceti</taxon>
        <taxon>Monodontidae</taxon>
        <taxon>Monodon</taxon>
    </lineage>
</organism>
<dbReference type="PANTHER" id="PTHR12687:SF4">
    <property type="entry name" value="NUCLEOLAR COMPLEX PROTEIN 2 HOMOLOG"/>
    <property type="match status" value="1"/>
</dbReference>
<dbReference type="GO" id="GO:0003714">
    <property type="term" value="F:transcription corepressor activity"/>
    <property type="evidence" value="ECO:0007669"/>
    <property type="project" value="TreeGrafter"/>
</dbReference>
<keyword evidence="3" id="KW-0539">Nucleus</keyword>
<feature type="non-terminal residue" evidence="5">
    <location>
        <position position="857"/>
    </location>
</feature>
<sequence>RSEVQLYRWGRSFAKLPRSGGGGGACRRRRAEPTRGLLLGRAAQRGFGQIGRGHKVTTYPFSPRRNGRKGMALSQGWVKRYFKAFCKGFFVAVPVAVTFLDRVACVARVEGASMQVSDLISIGFFCTPVQATDITLQAEVSSEGTLQIPEKLNFKGKNLKQTFQTKDFEGLKKSIANTVYYTDVHNFKSLSKMTAMQKTGKSEAADFRHRQKKNKASLGFKEGDQFQMAPFPLDIWALNGCSRGMCLSVIVSCKELTTSPKNPEQKIIKRVIALEGDIVKDFINACAELWDTKTAMSKSPVVTSGLKVIIMDTVLTVIRLGRVSVNVLKRLFYAHAHNRIAVVSTAFLVTASKHSLQPGTTRISGLISSYQDNILFCGTPVQKEFVNTAVEDQVKGYFSKGDDAFIPQGCSPGGSELAYRLTDDQHTQKRQLYKRFSLADVATILKYKMKAKWHESIQEEDKEEISSSSGKFVELPCDKYYEYYIEKPEVLYVIRIYTEEEMLNKVIFTVQLQKPTLLQAFGLLDGLWGKALLHCASEHVEKRVSHEGMSSIKAAAADKINNDASRNGLKKAPLAAGRGGLLKSRRWSLRLKQRRQLDVRGPEARSTVGTGAQRRRFGEPRLSSAASNSMGRFHVAPHAVPPKGQAPGVDAAVTAAQPPAPQRSSQAKSAPVLIYLGLQLEFSIITLPLYHLDDDGDDGNDNDNFTLNQYQGHAFEHKEQPSWLKDRDSEFHKVLQENDQSLLNFSGSRDGSRQQAKQPLTPELCHQVVQVFQAVLATTEGDQEGTEAGKFQVIDSAVFSALVTFSIRALFGCLQKLFGTKLLALGPSVGYQRAFLYTRQLAVHLGNTVTTCKKKTH</sequence>
<dbReference type="Proteomes" id="UP000308365">
    <property type="component" value="Unassembled WGS sequence"/>
</dbReference>
<gene>
    <name evidence="5" type="ORF">EI555_004854</name>
</gene>
<accession>A0A4V5P8V6</accession>
<evidence type="ECO:0000256" key="1">
    <source>
        <dbReference type="ARBA" id="ARBA00004123"/>
    </source>
</evidence>
<evidence type="ECO:0000313" key="5">
    <source>
        <dbReference type="EMBL" id="TKC45280.1"/>
    </source>
</evidence>
<dbReference type="AlphaFoldDB" id="A0A4V5P8V6"/>
<evidence type="ECO:0000256" key="4">
    <source>
        <dbReference type="SAM" id="MobiDB-lite"/>
    </source>
</evidence>
<reference evidence="6" key="1">
    <citation type="journal article" date="2019" name="IScience">
        <title>Narwhal Genome Reveals Long-Term Low Genetic Diversity despite Current Large Abundance Size.</title>
        <authorList>
            <person name="Westbury M.V."/>
            <person name="Petersen B."/>
            <person name="Garde E."/>
            <person name="Heide-Jorgensen M.P."/>
            <person name="Lorenzen E.D."/>
        </authorList>
    </citation>
    <scope>NUCLEOTIDE SEQUENCE [LARGE SCALE GENOMIC DNA]</scope>
</reference>
<name>A0A4V5P8V6_MONMO</name>
<evidence type="ECO:0000256" key="3">
    <source>
        <dbReference type="ARBA" id="ARBA00023242"/>
    </source>
</evidence>
<dbReference type="GO" id="GO:0005654">
    <property type="term" value="C:nucleoplasm"/>
    <property type="evidence" value="ECO:0007669"/>
    <property type="project" value="TreeGrafter"/>
</dbReference>
<dbReference type="GO" id="GO:0005730">
    <property type="term" value="C:nucleolus"/>
    <property type="evidence" value="ECO:0007669"/>
    <property type="project" value="TreeGrafter"/>
</dbReference>
<comment type="similarity">
    <text evidence="2">Belongs to the NOC2 family.</text>
</comment>
<dbReference type="EMBL" id="RWIC01000338">
    <property type="protein sequence ID" value="TKC45280.1"/>
    <property type="molecule type" value="Genomic_DNA"/>
</dbReference>